<evidence type="ECO:0000256" key="4">
    <source>
        <dbReference type="ARBA" id="ARBA00022701"/>
    </source>
</evidence>
<evidence type="ECO:0000256" key="13">
    <source>
        <dbReference type="SAM" id="Coils"/>
    </source>
</evidence>
<keyword evidence="13" id="KW-0175">Coiled coil</keyword>
<dbReference type="Gene3D" id="3.10.20.90">
    <property type="entry name" value="Phosphatidylinositol 3-kinase Catalytic Subunit, Chain A, domain 1"/>
    <property type="match status" value="1"/>
</dbReference>
<keyword evidence="3" id="KW-0597">Phosphoprotein</keyword>
<proteinExistence type="predicted"/>
<dbReference type="PROSITE" id="PS50200">
    <property type="entry name" value="RA"/>
    <property type="match status" value="1"/>
</dbReference>
<evidence type="ECO:0000256" key="1">
    <source>
        <dbReference type="ARBA" id="ARBA00004245"/>
    </source>
</evidence>
<dbReference type="Ensembl" id="ENSMMUT00000003591.4">
    <property type="protein sequence ID" value="ENSMMUP00000003395.3"/>
    <property type="gene ID" value="ENSMMUG00000045607.2"/>
</dbReference>
<evidence type="ECO:0000256" key="10">
    <source>
        <dbReference type="ARBA" id="ARBA00063307"/>
    </source>
</evidence>
<dbReference type="SMART" id="SM00314">
    <property type="entry name" value="RA"/>
    <property type="match status" value="1"/>
</dbReference>
<evidence type="ECO:0000256" key="9">
    <source>
        <dbReference type="ARBA" id="ARBA00023212"/>
    </source>
</evidence>
<dbReference type="ExpressionAtlas" id="F7HCA2">
    <property type="expression patterns" value="baseline"/>
</dbReference>
<feature type="domain" description="SARAH" evidence="16">
    <location>
        <begin position="298"/>
        <end position="345"/>
    </location>
</feature>
<feature type="compositionally biased region" description="Pro residues" evidence="14">
    <location>
        <begin position="1"/>
        <end position="11"/>
    </location>
</feature>
<dbReference type="InterPro" id="IPR011524">
    <property type="entry name" value="SARAH_dom"/>
</dbReference>
<dbReference type="CDD" id="cd17220">
    <property type="entry name" value="RA_RASSF5"/>
    <property type="match status" value="1"/>
</dbReference>
<dbReference type="SMR" id="F7HCA2"/>
<name>F7HCA2_MACMU</name>
<evidence type="ECO:0000256" key="14">
    <source>
        <dbReference type="SAM" id="MobiDB-lite"/>
    </source>
</evidence>
<dbReference type="VEuPathDB" id="HostDB:ENSMMUG00000045607"/>
<keyword evidence="6" id="KW-0479">Metal-binding</keyword>
<evidence type="ECO:0000256" key="7">
    <source>
        <dbReference type="ARBA" id="ARBA00022771"/>
    </source>
</evidence>
<evidence type="ECO:0000256" key="2">
    <source>
        <dbReference type="ARBA" id="ARBA00022490"/>
    </source>
</evidence>
<dbReference type="PROSITE" id="PS50951">
    <property type="entry name" value="SARAH"/>
    <property type="match status" value="1"/>
</dbReference>
<evidence type="ECO:0000256" key="3">
    <source>
        <dbReference type="ARBA" id="ARBA00022553"/>
    </source>
</evidence>
<reference evidence="17" key="3">
    <citation type="submission" date="2025-08" db="UniProtKB">
        <authorList>
            <consortium name="Ensembl"/>
        </authorList>
    </citation>
    <scope>IDENTIFICATION</scope>
    <source>
        <strain evidence="17">17573</strain>
    </source>
</reference>
<dbReference type="InterPro" id="IPR000159">
    <property type="entry name" value="RA_dom"/>
</dbReference>
<accession>F7HCA2</accession>
<dbReference type="FunFam" id="3.10.20.90:FF:000048">
    <property type="entry name" value="Ras association domain family member 1"/>
    <property type="match status" value="1"/>
</dbReference>
<keyword evidence="8" id="KW-0862">Zinc</keyword>
<dbReference type="VGNC" id="VGNC:100051">
    <property type="gene designation" value="RASSF5"/>
</dbReference>
<dbReference type="Pfam" id="PF00788">
    <property type="entry name" value="RA"/>
    <property type="match status" value="1"/>
</dbReference>
<dbReference type="Pfam" id="PF16517">
    <property type="entry name" value="Nore1-SARAH"/>
    <property type="match status" value="1"/>
</dbReference>
<feature type="region of interest" description="Disordered" evidence="14">
    <location>
        <begin position="1"/>
        <end position="22"/>
    </location>
</feature>
<keyword evidence="18" id="KW-1185">Reference proteome</keyword>
<comment type="subunit">
    <text evidence="10">Interacts directly with activated HRAS; a RASSF5-STK4/MST1 complex probably associates with activated HRAS. Interacts with KRAS. Probably interacts with Ras-like GTPases RRAS, MRAS, RAP1B, RAP2A and RALA. Interacts with RRAS2. Can self-associate. Interacts with RSSF1 isoform A. The RSSF1 isoform A-RSSF5 heterodimer probably mediates the association of RSSF1 with HRAS. Isoform 2 interacts with activated RAP1A and ITGAL/LFA-1. Binds STK4/MST1, inhibiting STK4/MST1 autoactivation.</text>
</comment>
<evidence type="ECO:0000259" key="16">
    <source>
        <dbReference type="PROSITE" id="PS50951"/>
    </source>
</evidence>
<protein>
    <recommendedName>
        <fullName evidence="11">Ras association domain-containing protein 5</fullName>
    </recommendedName>
    <alternativeName>
        <fullName evidence="12">New ras effector 1</fullName>
    </alternativeName>
</protein>
<feature type="domain" description="Ras-associating" evidence="15">
    <location>
        <begin position="210"/>
        <end position="296"/>
    </location>
</feature>
<evidence type="ECO:0000313" key="17">
    <source>
        <dbReference type="Ensembl" id="ENSMMUP00000003395.3"/>
    </source>
</evidence>
<reference evidence="17" key="2">
    <citation type="submission" date="2019-01" db="EMBL/GenBank/DDBJ databases">
        <authorList>
            <person name="Graves T."/>
            <person name="Eichler E.E."/>
            <person name="Wilson R.K."/>
        </authorList>
    </citation>
    <scope>NUCLEOTIDE SEQUENCE [LARGE SCALE GENOMIC DNA]</scope>
    <source>
        <strain evidence="17">17573</strain>
    </source>
</reference>
<evidence type="ECO:0000256" key="12">
    <source>
        <dbReference type="ARBA" id="ARBA00082848"/>
    </source>
</evidence>
<dbReference type="AlphaFoldDB" id="F7HCA2"/>
<dbReference type="GO" id="GO:0008270">
    <property type="term" value="F:zinc ion binding"/>
    <property type="evidence" value="ECO:0007669"/>
    <property type="project" value="UniProtKB-KW"/>
</dbReference>
<dbReference type="PANTHER" id="PTHR22738:SF9">
    <property type="entry name" value="RAS ASSOCIATION DOMAIN-CONTAINING PROTEIN 5"/>
    <property type="match status" value="1"/>
</dbReference>
<dbReference type="Proteomes" id="UP000006718">
    <property type="component" value="Chromosome 1"/>
</dbReference>
<evidence type="ECO:0000256" key="8">
    <source>
        <dbReference type="ARBA" id="ARBA00022833"/>
    </source>
</evidence>
<dbReference type="GO" id="GO:0005874">
    <property type="term" value="C:microtubule"/>
    <property type="evidence" value="ECO:0007669"/>
    <property type="project" value="UniProtKB-KW"/>
</dbReference>
<keyword evidence="9" id="KW-0206">Cytoskeleton</keyword>
<dbReference type="PANTHER" id="PTHR22738">
    <property type="entry name" value="RASSF"/>
    <property type="match status" value="1"/>
</dbReference>
<dbReference type="CDD" id="cd21892">
    <property type="entry name" value="SARAH_RASSF5"/>
    <property type="match status" value="1"/>
</dbReference>
<dbReference type="GeneTree" id="ENSGT00940000159288"/>
<dbReference type="GO" id="GO:0007165">
    <property type="term" value="P:signal transduction"/>
    <property type="evidence" value="ECO:0007669"/>
    <property type="project" value="InterPro"/>
</dbReference>
<dbReference type="FunFam" id="1.20.5.110:FF:000032">
    <property type="entry name" value="Ras association domain family member 5"/>
    <property type="match status" value="1"/>
</dbReference>
<reference evidence="17" key="4">
    <citation type="submission" date="2025-09" db="UniProtKB">
        <authorList>
            <consortium name="Ensembl"/>
        </authorList>
    </citation>
    <scope>IDENTIFICATION</scope>
    <source>
        <strain evidence="17">17573</strain>
    </source>
</reference>
<dbReference type="InterPro" id="IPR033623">
    <property type="entry name" value="RASSF5_RA"/>
</dbReference>
<dbReference type="Bgee" id="ENSMMUG00000045607">
    <property type="expression patterns" value="Expressed in spleen and 22 other cell types or tissues"/>
</dbReference>
<keyword evidence="2" id="KW-0963">Cytoplasm</keyword>
<keyword evidence="7" id="KW-0863">Zinc-finger</keyword>
<dbReference type="InterPro" id="IPR029071">
    <property type="entry name" value="Ubiquitin-like_domsf"/>
</dbReference>
<evidence type="ECO:0000256" key="5">
    <source>
        <dbReference type="ARBA" id="ARBA00022703"/>
    </source>
</evidence>
<dbReference type="SUPFAM" id="SSF54236">
    <property type="entry name" value="Ubiquitin-like"/>
    <property type="match status" value="1"/>
</dbReference>
<dbReference type="GO" id="GO:0006915">
    <property type="term" value="P:apoptotic process"/>
    <property type="evidence" value="ECO:0007669"/>
    <property type="project" value="UniProtKB-KW"/>
</dbReference>
<feature type="coiled-coil region" evidence="13">
    <location>
        <begin position="317"/>
        <end position="344"/>
    </location>
</feature>
<organism evidence="17 18">
    <name type="scientific">Macaca mulatta</name>
    <name type="common">Rhesus macaque</name>
    <dbReference type="NCBI Taxonomy" id="9544"/>
    <lineage>
        <taxon>Eukaryota</taxon>
        <taxon>Metazoa</taxon>
        <taxon>Chordata</taxon>
        <taxon>Craniata</taxon>
        <taxon>Vertebrata</taxon>
        <taxon>Euteleostomi</taxon>
        <taxon>Mammalia</taxon>
        <taxon>Eutheria</taxon>
        <taxon>Euarchontoglires</taxon>
        <taxon>Primates</taxon>
        <taxon>Haplorrhini</taxon>
        <taxon>Catarrhini</taxon>
        <taxon>Cercopithecidae</taxon>
        <taxon>Cercopithecinae</taxon>
        <taxon>Macaca</taxon>
    </lineage>
</organism>
<evidence type="ECO:0000256" key="11">
    <source>
        <dbReference type="ARBA" id="ARBA00073482"/>
    </source>
</evidence>
<evidence type="ECO:0000313" key="18">
    <source>
        <dbReference type="Proteomes" id="UP000006718"/>
    </source>
</evidence>
<evidence type="ECO:0000259" key="15">
    <source>
        <dbReference type="PROSITE" id="PS50200"/>
    </source>
</evidence>
<reference evidence="18" key="1">
    <citation type="journal article" date="2007" name="Science">
        <title>Evolutionary and biomedical insights from the rhesus macaque genome.</title>
        <authorList>
            <person name="Gibbs R.A."/>
            <person name="Rogers J."/>
            <person name="Katze M.G."/>
            <person name="Bumgarner R."/>
            <person name="Weinstock G.M."/>
            <person name="Mardis E.R."/>
            <person name="Remington K.A."/>
            <person name="Strausberg R.L."/>
            <person name="Venter J.C."/>
            <person name="Wilson R.K."/>
            <person name="Batzer M.A."/>
            <person name="Bustamante C.D."/>
            <person name="Eichler E.E."/>
            <person name="Hahn M.W."/>
            <person name="Hardison R.C."/>
            <person name="Makova K.D."/>
            <person name="Miller W."/>
            <person name="Milosavljevic A."/>
            <person name="Palermo R.E."/>
            <person name="Siepel A."/>
            <person name="Sikela J.M."/>
            <person name="Attaway T."/>
            <person name="Bell S."/>
            <person name="Bernard K.E."/>
            <person name="Buhay C.J."/>
            <person name="Chandrabose M.N."/>
            <person name="Dao M."/>
            <person name="Davis C."/>
            <person name="Delehaunty K.D."/>
            <person name="Ding Y."/>
            <person name="Dinh H.H."/>
            <person name="Dugan-Rocha S."/>
            <person name="Fulton L.A."/>
            <person name="Gabisi R.A."/>
            <person name="Garner T.T."/>
            <person name="Godfrey J."/>
            <person name="Hawes A.C."/>
            <person name="Hernandez J."/>
            <person name="Hines S."/>
            <person name="Holder M."/>
            <person name="Hume J."/>
            <person name="Jhangiani S.N."/>
            <person name="Joshi V."/>
            <person name="Khan Z.M."/>
            <person name="Kirkness E.F."/>
            <person name="Cree A."/>
            <person name="Fowler R.G."/>
            <person name="Lee S."/>
            <person name="Lewis L.R."/>
            <person name="Li Z."/>
            <person name="Liu Y.-S."/>
            <person name="Moore S.M."/>
            <person name="Muzny D."/>
            <person name="Nazareth L.V."/>
            <person name="Ngo D.N."/>
            <person name="Okwuonu G.O."/>
            <person name="Pai G."/>
            <person name="Parker D."/>
            <person name="Paul H.A."/>
            <person name="Pfannkoch C."/>
            <person name="Pohl C.S."/>
            <person name="Rogers Y.-H.C."/>
            <person name="Ruiz S.J."/>
            <person name="Sabo A."/>
            <person name="Santibanez J."/>
            <person name="Schneider B.W."/>
            <person name="Smith S.M."/>
            <person name="Sodergren E."/>
            <person name="Svatek A.F."/>
            <person name="Utterback T.R."/>
            <person name="Vattathil S."/>
            <person name="Warren W."/>
            <person name="White C.S."/>
            <person name="Chinwalla A.T."/>
            <person name="Feng Y."/>
            <person name="Halpern A.L."/>
            <person name="Hillier L.W."/>
            <person name="Huang X."/>
            <person name="Minx P."/>
            <person name="Nelson J.O."/>
            <person name="Pepin K.H."/>
            <person name="Qin X."/>
            <person name="Sutton G.G."/>
            <person name="Venter E."/>
            <person name="Walenz B.P."/>
            <person name="Wallis J.W."/>
            <person name="Worley K.C."/>
            <person name="Yang S.-P."/>
            <person name="Jones S.M."/>
            <person name="Marra M.A."/>
            <person name="Rocchi M."/>
            <person name="Schein J.E."/>
            <person name="Baertsch R."/>
            <person name="Clarke L."/>
            <person name="Csuros M."/>
            <person name="Glasscock J."/>
            <person name="Harris R.A."/>
            <person name="Havlak P."/>
            <person name="Jackson A.R."/>
            <person name="Jiang H."/>
            <person name="Liu Y."/>
            <person name="Messina D.N."/>
            <person name="Shen Y."/>
            <person name="Song H.X.-Z."/>
            <person name="Wylie T."/>
            <person name="Zhang L."/>
            <person name="Birney E."/>
            <person name="Han K."/>
            <person name="Konkel M.K."/>
            <person name="Lee J."/>
            <person name="Smit A.F.A."/>
            <person name="Ullmer B."/>
            <person name="Wang H."/>
            <person name="Xing J."/>
            <person name="Burhans R."/>
            <person name="Cheng Z."/>
            <person name="Karro J.E."/>
            <person name="Ma J."/>
            <person name="Raney B."/>
            <person name="She X."/>
            <person name="Cox M.J."/>
            <person name="Demuth J.P."/>
            <person name="Dumas L.J."/>
            <person name="Han S.-G."/>
            <person name="Hopkins J."/>
            <person name="Karimpour-Fard A."/>
            <person name="Kim Y.H."/>
            <person name="Pollack J.R."/>
            <person name="Vinar T."/>
            <person name="Addo-Quaye C."/>
            <person name="Degenhardt J."/>
            <person name="Denby A."/>
            <person name="Hubisz M.J."/>
            <person name="Indap A."/>
            <person name="Kosiol C."/>
            <person name="Lahn B.T."/>
            <person name="Lawson H.A."/>
            <person name="Marklein A."/>
            <person name="Nielsen R."/>
            <person name="Vallender E.J."/>
            <person name="Clark A.G."/>
            <person name="Ferguson B."/>
            <person name="Hernandez R.D."/>
            <person name="Hirani K."/>
            <person name="Kehrer-Sawatzki H."/>
            <person name="Kolb J."/>
            <person name="Patil S."/>
            <person name="Pu L.-L."/>
            <person name="Ren Y."/>
            <person name="Smith D.G."/>
            <person name="Wheeler D.A."/>
            <person name="Schenck I."/>
            <person name="Ball E.V."/>
            <person name="Chen R."/>
            <person name="Cooper D.N."/>
            <person name="Giardine B."/>
            <person name="Hsu F."/>
            <person name="Kent W.J."/>
            <person name="Lesk A."/>
            <person name="Nelson D.L."/>
            <person name="O'brien W.E."/>
            <person name="Pruefer K."/>
            <person name="Stenson P.D."/>
            <person name="Wallace J.C."/>
            <person name="Ke H."/>
            <person name="Liu X.-M."/>
            <person name="Wang P."/>
            <person name="Xiang A.P."/>
            <person name="Yang F."/>
            <person name="Barber G.P."/>
            <person name="Haussler D."/>
            <person name="Karolchik D."/>
            <person name="Kern A.D."/>
            <person name="Kuhn R.M."/>
            <person name="Smith K.E."/>
            <person name="Zwieg A.S."/>
        </authorList>
    </citation>
    <scope>NUCLEOTIDE SEQUENCE [LARGE SCALE GENOMIC DNA]</scope>
    <source>
        <strain evidence="18">17573</strain>
    </source>
</reference>
<dbReference type="InterPro" id="IPR033614">
    <property type="entry name" value="RASSF1-6"/>
</dbReference>
<keyword evidence="4" id="KW-0493">Microtubule</keyword>
<comment type="subcellular location">
    <subcellularLocation>
        <location evidence="1">Cytoplasm</location>
        <location evidence="1">Cytoskeleton</location>
    </subcellularLocation>
</comment>
<sequence length="350" mass="39788">MRGPGPSPEPSPTWHSTPDAKPGEKLLISCAEMTEGQEEKATTACFGTVTAQLQRLFCRLPKSHSVSKKHQILQRFRNGARRARDCKFTCHPECRSLIRLDCSQQEGSSRDRPSPESTLTLTFSQNVCKPVEETQRPPTLQEIKQKIDSYNTREKNCLGMKLSEDGTYTGFIKVHLKLRRPVTVPAGIRPQSIYDAIKEVNLAATTDKRTSFYLPLDAIKQLHISSTTTVSEVIQGLLKKFMVVDNPQKFALFKRIHKDGQVLFQKLSIADRPLYLRLLAGPDTEVLSFVLKENETGEVEWDAFSIPELQNFLTILEKEEQDKIQQVQKKYDKFRQKLEEALRESQGKPG</sequence>
<keyword evidence="5" id="KW-0053">Apoptosis</keyword>
<evidence type="ECO:0000313" key="19">
    <source>
        <dbReference type="VGNC" id="VGNC:100051"/>
    </source>
</evidence>
<gene>
    <name evidence="17 19" type="primary">RASSF5</name>
</gene>
<evidence type="ECO:0000256" key="6">
    <source>
        <dbReference type="ARBA" id="ARBA00022723"/>
    </source>
</evidence>
<dbReference type="Gene3D" id="1.20.5.110">
    <property type="match status" value="1"/>
</dbReference>